<evidence type="ECO:0000259" key="6">
    <source>
        <dbReference type="PROSITE" id="PS50255"/>
    </source>
</evidence>
<dbReference type="RefSeq" id="XP_015515897.2">
    <property type="nucleotide sequence ID" value="XM_015660411.2"/>
</dbReference>
<dbReference type="OrthoDB" id="260091at2759"/>
<dbReference type="InterPro" id="IPR050668">
    <property type="entry name" value="Cytochrome_b5"/>
</dbReference>
<name>A0A6J0BNR3_NEOLC</name>
<evidence type="ECO:0000313" key="8">
    <source>
        <dbReference type="RefSeq" id="XP_015515897.2"/>
    </source>
</evidence>
<keyword evidence="5" id="KW-1133">Transmembrane helix</keyword>
<dbReference type="InterPro" id="IPR036400">
    <property type="entry name" value="Cyt_B5-like_heme/steroid_sf"/>
</dbReference>
<dbReference type="GO" id="GO:0016020">
    <property type="term" value="C:membrane"/>
    <property type="evidence" value="ECO:0007669"/>
    <property type="project" value="UniProtKB-SubCell"/>
</dbReference>
<proteinExistence type="inferred from homology"/>
<dbReference type="GeneID" id="107221425"/>
<keyword evidence="3" id="KW-0408">Iron</keyword>
<dbReference type="InterPro" id="IPR001199">
    <property type="entry name" value="Cyt_B5-like_heme/steroid-bd"/>
</dbReference>
<sequence length="121" mass="13190">MAGNGVFTLKEVNDHRGRESCWIVVDGKVYDVTKYLDQHPGGDEEILNESGTDATKAFAEVGHSSDAKEILGTLLIGHLHRDDVKGSAWKNYSVPWSRTAVVAAVPVAAILVASFVHFNRK</sequence>
<keyword evidence="2" id="KW-0479">Metal-binding</keyword>
<dbReference type="SUPFAM" id="SSF55856">
    <property type="entry name" value="Cytochrome b5-like heme/steroid binding domain"/>
    <property type="match status" value="1"/>
</dbReference>
<feature type="transmembrane region" description="Helical" evidence="5">
    <location>
        <begin position="99"/>
        <end position="118"/>
    </location>
</feature>
<evidence type="ECO:0000256" key="4">
    <source>
        <dbReference type="ARBA" id="ARBA00038168"/>
    </source>
</evidence>
<evidence type="ECO:0000313" key="7">
    <source>
        <dbReference type="Proteomes" id="UP000829291"/>
    </source>
</evidence>
<evidence type="ECO:0000256" key="1">
    <source>
        <dbReference type="ARBA" id="ARBA00022617"/>
    </source>
</evidence>
<keyword evidence="5" id="KW-0472">Membrane</keyword>
<dbReference type="Proteomes" id="UP000829291">
    <property type="component" value="Chromosome 6"/>
</dbReference>
<keyword evidence="5" id="KW-0812">Transmembrane</keyword>
<dbReference type="PROSITE" id="PS50255">
    <property type="entry name" value="CYTOCHROME_B5_2"/>
    <property type="match status" value="1"/>
</dbReference>
<feature type="domain" description="Cytochrome b5 heme-binding" evidence="6">
    <location>
        <begin position="4"/>
        <end position="80"/>
    </location>
</feature>
<dbReference type="KEGG" id="nlo:107221425"/>
<organism evidence="8">
    <name type="scientific">Neodiprion lecontei</name>
    <name type="common">Redheaded pine sawfly</name>
    <dbReference type="NCBI Taxonomy" id="441921"/>
    <lineage>
        <taxon>Eukaryota</taxon>
        <taxon>Metazoa</taxon>
        <taxon>Ecdysozoa</taxon>
        <taxon>Arthropoda</taxon>
        <taxon>Hexapoda</taxon>
        <taxon>Insecta</taxon>
        <taxon>Pterygota</taxon>
        <taxon>Neoptera</taxon>
        <taxon>Endopterygota</taxon>
        <taxon>Hymenoptera</taxon>
        <taxon>Tenthredinoidea</taxon>
        <taxon>Diprionidae</taxon>
        <taxon>Diprioninae</taxon>
        <taxon>Neodiprion</taxon>
    </lineage>
</organism>
<dbReference type="PANTHER" id="PTHR19359:SF95">
    <property type="entry name" value="CYTOCHROME B5 TYPE B"/>
    <property type="match status" value="1"/>
</dbReference>
<dbReference type="PRINTS" id="PR00363">
    <property type="entry name" value="CYTOCHROMEB5"/>
</dbReference>
<dbReference type="SMART" id="SM01117">
    <property type="entry name" value="Cyt-b5"/>
    <property type="match status" value="1"/>
</dbReference>
<dbReference type="GO" id="GO:0020037">
    <property type="term" value="F:heme binding"/>
    <property type="evidence" value="ECO:0007669"/>
    <property type="project" value="TreeGrafter"/>
</dbReference>
<accession>A0A6J0BNR3</accession>
<comment type="similarity">
    <text evidence="4">Belongs to the cytochrome b5 family.</text>
</comment>
<evidence type="ECO:0000256" key="5">
    <source>
        <dbReference type="SAM" id="Phobius"/>
    </source>
</evidence>
<reference evidence="8" key="1">
    <citation type="submission" date="2025-08" db="UniProtKB">
        <authorList>
            <consortium name="RefSeq"/>
        </authorList>
    </citation>
    <scope>IDENTIFICATION</scope>
    <source>
        <tissue evidence="8">Thorax and Abdomen</tissue>
    </source>
</reference>
<dbReference type="InParanoid" id="A0A6J0BNR3"/>
<evidence type="ECO:0000256" key="3">
    <source>
        <dbReference type="ARBA" id="ARBA00023004"/>
    </source>
</evidence>
<protein>
    <submittedName>
        <fullName evidence="8">Cytochrome b5-like</fullName>
    </submittedName>
</protein>
<gene>
    <name evidence="8" type="primary">LOC107221425</name>
</gene>
<evidence type="ECO:0000256" key="2">
    <source>
        <dbReference type="ARBA" id="ARBA00022723"/>
    </source>
</evidence>
<dbReference type="Pfam" id="PF00173">
    <property type="entry name" value="Cyt-b5"/>
    <property type="match status" value="1"/>
</dbReference>
<dbReference type="GO" id="GO:0046872">
    <property type="term" value="F:metal ion binding"/>
    <property type="evidence" value="ECO:0007669"/>
    <property type="project" value="UniProtKB-KW"/>
</dbReference>
<dbReference type="PANTHER" id="PTHR19359">
    <property type="entry name" value="CYTOCHROME B5"/>
    <property type="match status" value="1"/>
</dbReference>
<keyword evidence="7" id="KW-1185">Reference proteome</keyword>
<dbReference type="Gene3D" id="3.10.120.10">
    <property type="entry name" value="Cytochrome b5-like heme/steroid binding domain"/>
    <property type="match status" value="1"/>
</dbReference>
<dbReference type="AlphaFoldDB" id="A0A6J0BNR3"/>
<keyword evidence="1" id="KW-0349">Heme</keyword>